<evidence type="ECO:0000313" key="1">
    <source>
        <dbReference type="EMBL" id="CAG8764173.1"/>
    </source>
</evidence>
<protein>
    <submittedName>
        <fullName evidence="1">21837_t:CDS:1</fullName>
    </submittedName>
</protein>
<dbReference type="AlphaFoldDB" id="A0A9N9NVC6"/>
<dbReference type="EMBL" id="CAJVPY010017881">
    <property type="protein sequence ID" value="CAG8764173.1"/>
    <property type="molecule type" value="Genomic_DNA"/>
</dbReference>
<accession>A0A9N9NVC6</accession>
<dbReference type="OrthoDB" id="2407293at2759"/>
<evidence type="ECO:0000313" key="2">
    <source>
        <dbReference type="Proteomes" id="UP000789405"/>
    </source>
</evidence>
<feature type="non-terminal residue" evidence="1">
    <location>
        <position position="74"/>
    </location>
</feature>
<comment type="caution">
    <text evidence="1">The sequence shown here is derived from an EMBL/GenBank/DDBJ whole genome shotgun (WGS) entry which is preliminary data.</text>
</comment>
<reference evidence="1" key="1">
    <citation type="submission" date="2021-06" db="EMBL/GenBank/DDBJ databases">
        <authorList>
            <person name="Kallberg Y."/>
            <person name="Tangrot J."/>
            <person name="Rosling A."/>
        </authorList>
    </citation>
    <scope>NUCLEOTIDE SEQUENCE</scope>
    <source>
        <strain evidence="1">MA453B</strain>
    </source>
</reference>
<dbReference type="Proteomes" id="UP000789405">
    <property type="component" value="Unassembled WGS sequence"/>
</dbReference>
<feature type="non-terminal residue" evidence="1">
    <location>
        <position position="1"/>
    </location>
</feature>
<gene>
    <name evidence="1" type="ORF">DERYTH_LOCUS18095</name>
</gene>
<sequence>EVGTWLVVDDALLPVYDIGVGVVIITEAGVMLTGVLSLDYTGHIPVLRHWTAGHSNLISPIWSSPVPLATGHSK</sequence>
<proteinExistence type="predicted"/>
<keyword evidence="2" id="KW-1185">Reference proteome</keyword>
<organism evidence="1 2">
    <name type="scientific">Dentiscutata erythropus</name>
    <dbReference type="NCBI Taxonomy" id="1348616"/>
    <lineage>
        <taxon>Eukaryota</taxon>
        <taxon>Fungi</taxon>
        <taxon>Fungi incertae sedis</taxon>
        <taxon>Mucoromycota</taxon>
        <taxon>Glomeromycotina</taxon>
        <taxon>Glomeromycetes</taxon>
        <taxon>Diversisporales</taxon>
        <taxon>Gigasporaceae</taxon>
        <taxon>Dentiscutata</taxon>
    </lineage>
</organism>
<name>A0A9N9NVC6_9GLOM</name>